<evidence type="ECO:0000259" key="2">
    <source>
        <dbReference type="Pfam" id="PF19839"/>
    </source>
</evidence>
<dbReference type="AlphaFoldDB" id="A0A7Y0BPW8"/>
<dbReference type="InterPro" id="IPR045559">
    <property type="entry name" value="RHH_9"/>
</dbReference>
<proteinExistence type="predicted"/>
<gene>
    <name evidence="3" type="ORF">HHL27_11900</name>
</gene>
<name>A0A7Y0BPW8_9SPHN</name>
<dbReference type="EMBL" id="JABBGM010000004">
    <property type="protein sequence ID" value="NML94367.1"/>
    <property type="molecule type" value="Genomic_DNA"/>
</dbReference>
<dbReference type="RefSeq" id="WP_169493605.1">
    <property type="nucleotide sequence ID" value="NZ_JABBGM010000004.1"/>
</dbReference>
<reference evidence="3 4" key="1">
    <citation type="submission" date="2020-04" db="EMBL/GenBank/DDBJ databases">
        <title>Novosphingobium sp. TW-4 isolated from soil.</title>
        <authorList>
            <person name="Dahal R.H."/>
            <person name="Chaudhary D.K."/>
        </authorList>
    </citation>
    <scope>NUCLEOTIDE SEQUENCE [LARGE SCALE GENOMIC DNA]</scope>
    <source>
        <strain evidence="3 4">TW-4</strain>
    </source>
</reference>
<sequence>MKTKDAGLRIRIDRELREAFVEVCRGQDKPAAQVLREFMKEYVSAHQPLSSKHKRDRQPSGKGAAHEQ</sequence>
<feature type="domain" description="Ribbon-helix-helix protein RHH" evidence="2">
    <location>
        <begin position="1"/>
        <end position="46"/>
    </location>
</feature>
<protein>
    <recommendedName>
        <fullName evidence="2">Ribbon-helix-helix protein RHH domain-containing protein</fullName>
    </recommendedName>
</protein>
<feature type="region of interest" description="Disordered" evidence="1">
    <location>
        <begin position="45"/>
        <end position="68"/>
    </location>
</feature>
<dbReference type="Proteomes" id="UP000583556">
    <property type="component" value="Unassembled WGS sequence"/>
</dbReference>
<keyword evidence="4" id="KW-1185">Reference proteome</keyword>
<accession>A0A7Y0BPW8</accession>
<evidence type="ECO:0000313" key="4">
    <source>
        <dbReference type="Proteomes" id="UP000583556"/>
    </source>
</evidence>
<organism evidence="3 4">
    <name type="scientific">Novosphingobium olei</name>
    <dbReference type="NCBI Taxonomy" id="2728851"/>
    <lineage>
        <taxon>Bacteria</taxon>
        <taxon>Pseudomonadati</taxon>
        <taxon>Pseudomonadota</taxon>
        <taxon>Alphaproteobacteria</taxon>
        <taxon>Sphingomonadales</taxon>
        <taxon>Sphingomonadaceae</taxon>
        <taxon>Novosphingobium</taxon>
    </lineage>
</organism>
<evidence type="ECO:0000256" key="1">
    <source>
        <dbReference type="SAM" id="MobiDB-lite"/>
    </source>
</evidence>
<evidence type="ECO:0000313" key="3">
    <source>
        <dbReference type="EMBL" id="NML94367.1"/>
    </source>
</evidence>
<dbReference type="Pfam" id="PF19839">
    <property type="entry name" value="RHH_9"/>
    <property type="match status" value="1"/>
</dbReference>
<comment type="caution">
    <text evidence="3">The sequence shown here is derived from an EMBL/GenBank/DDBJ whole genome shotgun (WGS) entry which is preliminary data.</text>
</comment>